<feature type="compositionally biased region" description="Basic and acidic residues" evidence="1">
    <location>
        <begin position="211"/>
        <end position="222"/>
    </location>
</feature>
<sequence length="294" mass="31511">MRAFRILDTGQAPRPLIHRFVLQRTIAAGISRDQGDMFGLNESDSYKYYDGDLGASTRHSCTPSAHTGLPPELLWARAALVVTPHPRALLLSPDVPPRAQVKAGSVTPTFTFFPAARRVSLVVCGATRMHREVGHRVSTCATCQRCCFARASASMCGAIRDSSHVACDAVSAASLGGRRGGIRGPRGRWREDRKALQGGLCTPTDTSRAGRGREERTEPTGDEGVRLWVKTQAQHDCYAPGAIVRLSSDVVDGWVGSASQHIAARPAPQAAAPLLCPPGMRMFRATLSALGFPS</sequence>
<keyword evidence="3" id="KW-1185">Reference proteome</keyword>
<evidence type="ECO:0000256" key="1">
    <source>
        <dbReference type="SAM" id="MobiDB-lite"/>
    </source>
</evidence>
<proteinExistence type="predicted"/>
<dbReference type="EMBL" id="JARIHO010000022">
    <property type="protein sequence ID" value="KAJ7343826.1"/>
    <property type="molecule type" value="Genomic_DNA"/>
</dbReference>
<feature type="region of interest" description="Disordered" evidence="1">
    <location>
        <begin position="201"/>
        <end position="222"/>
    </location>
</feature>
<evidence type="ECO:0000313" key="2">
    <source>
        <dbReference type="EMBL" id="KAJ7343826.1"/>
    </source>
</evidence>
<dbReference type="Proteomes" id="UP001218218">
    <property type="component" value="Unassembled WGS sequence"/>
</dbReference>
<gene>
    <name evidence="2" type="ORF">DFH08DRAFT_961968</name>
</gene>
<name>A0AAD6ZY13_9AGAR</name>
<protein>
    <submittedName>
        <fullName evidence="2">Uncharacterized protein</fullName>
    </submittedName>
</protein>
<dbReference type="AlphaFoldDB" id="A0AAD6ZY13"/>
<evidence type="ECO:0000313" key="3">
    <source>
        <dbReference type="Proteomes" id="UP001218218"/>
    </source>
</evidence>
<reference evidence="2" key="1">
    <citation type="submission" date="2023-03" db="EMBL/GenBank/DDBJ databases">
        <title>Massive genome expansion in bonnet fungi (Mycena s.s.) driven by repeated elements and novel gene families across ecological guilds.</title>
        <authorList>
            <consortium name="Lawrence Berkeley National Laboratory"/>
            <person name="Harder C.B."/>
            <person name="Miyauchi S."/>
            <person name="Viragh M."/>
            <person name="Kuo A."/>
            <person name="Thoen E."/>
            <person name="Andreopoulos B."/>
            <person name="Lu D."/>
            <person name="Skrede I."/>
            <person name="Drula E."/>
            <person name="Henrissat B."/>
            <person name="Morin E."/>
            <person name="Kohler A."/>
            <person name="Barry K."/>
            <person name="LaButti K."/>
            <person name="Morin E."/>
            <person name="Salamov A."/>
            <person name="Lipzen A."/>
            <person name="Mereny Z."/>
            <person name="Hegedus B."/>
            <person name="Baldrian P."/>
            <person name="Stursova M."/>
            <person name="Weitz H."/>
            <person name="Taylor A."/>
            <person name="Grigoriev I.V."/>
            <person name="Nagy L.G."/>
            <person name="Martin F."/>
            <person name="Kauserud H."/>
        </authorList>
    </citation>
    <scope>NUCLEOTIDE SEQUENCE</scope>
    <source>
        <strain evidence="2">CBHHK002</strain>
    </source>
</reference>
<organism evidence="2 3">
    <name type="scientific">Mycena albidolilacea</name>
    <dbReference type="NCBI Taxonomy" id="1033008"/>
    <lineage>
        <taxon>Eukaryota</taxon>
        <taxon>Fungi</taxon>
        <taxon>Dikarya</taxon>
        <taxon>Basidiomycota</taxon>
        <taxon>Agaricomycotina</taxon>
        <taxon>Agaricomycetes</taxon>
        <taxon>Agaricomycetidae</taxon>
        <taxon>Agaricales</taxon>
        <taxon>Marasmiineae</taxon>
        <taxon>Mycenaceae</taxon>
        <taxon>Mycena</taxon>
    </lineage>
</organism>
<accession>A0AAD6ZY13</accession>
<comment type="caution">
    <text evidence="2">The sequence shown here is derived from an EMBL/GenBank/DDBJ whole genome shotgun (WGS) entry which is preliminary data.</text>
</comment>